<evidence type="ECO:0000256" key="5">
    <source>
        <dbReference type="SAM" id="MobiDB-lite"/>
    </source>
</evidence>
<dbReference type="InterPro" id="IPR029063">
    <property type="entry name" value="SAM-dependent_MTases_sf"/>
</dbReference>
<feature type="region of interest" description="Disordered" evidence="5">
    <location>
        <begin position="28"/>
        <end position="50"/>
    </location>
</feature>
<dbReference type="Pfam" id="PF00145">
    <property type="entry name" value="DNA_methylase"/>
    <property type="match status" value="1"/>
</dbReference>
<dbReference type="AlphaFoldDB" id="A0A366EI13"/>
<dbReference type="Proteomes" id="UP000253529">
    <property type="component" value="Unassembled WGS sequence"/>
</dbReference>
<evidence type="ECO:0000256" key="1">
    <source>
        <dbReference type="ARBA" id="ARBA00022603"/>
    </source>
</evidence>
<evidence type="ECO:0000313" key="7">
    <source>
        <dbReference type="Proteomes" id="UP000253529"/>
    </source>
</evidence>
<evidence type="ECO:0000256" key="4">
    <source>
        <dbReference type="ARBA" id="ARBA00047422"/>
    </source>
</evidence>
<dbReference type="SUPFAM" id="SSF53335">
    <property type="entry name" value="S-adenosyl-L-methionine-dependent methyltransferases"/>
    <property type="match status" value="1"/>
</dbReference>
<feature type="compositionally biased region" description="Basic and acidic residues" evidence="5">
    <location>
        <begin position="36"/>
        <end position="50"/>
    </location>
</feature>
<gene>
    <name evidence="6" type="ORF">DFR50_15920</name>
</gene>
<keyword evidence="7" id="KW-1185">Reference proteome</keyword>
<sequence>MVGHDARTPVSTIVQKGCTQAAVVVPLAPRGSGGEGRGEGRAADASRRAPLDDCASVSAGLVSMRGSDRRSRDVEDPHPTVTAQGCHSAEVRAFLIKYYGNETDGLPCSEPLHTVPTRDRFGLVTVAGEPWVIADIGMRMLTPRELFRAQGFPDSYDISTGPDGRRLTQASAIAKCGNSVSPVVAKALVAANYRPAATQAEKPRRAPRPAPLLETA</sequence>
<evidence type="ECO:0000313" key="6">
    <source>
        <dbReference type="EMBL" id="RBP01075.1"/>
    </source>
</evidence>
<dbReference type="EMBL" id="QNRK01000059">
    <property type="protein sequence ID" value="RBP01075.1"/>
    <property type="molecule type" value="Genomic_DNA"/>
</dbReference>
<evidence type="ECO:0000256" key="2">
    <source>
        <dbReference type="ARBA" id="ARBA00022679"/>
    </source>
</evidence>
<proteinExistence type="predicted"/>
<evidence type="ECO:0000256" key="3">
    <source>
        <dbReference type="ARBA" id="ARBA00022747"/>
    </source>
</evidence>
<protein>
    <submittedName>
        <fullName evidence="6">C-5 cytosine-specific DNA methylase</fullName>
    </submittedName>
</protein>
<comment type="catalytic activity">
    <reaction evidence="4">
        <text>a 2'-deoxycytidine in DNA + S-adenosyl-L-methionine = a 5-methyl-2'-deoxycytidine in DNA + S-adenosyl-L-homocysteine + H(+)</text>
        <dbReference type="Rhea" id="RHEA:13681"/>
        <dbReference type="Rhea" id="RHEA-COMP:11369"/>
        <dbReference type="Rhea" id="RHEA-COMP:11370"/>
        <dbReference type="ChEBI" id="CHEBI:15378"/>
        <dbReference type="ChEBI" id="CHEBI:57856"/>
        <dbReference type="ChEBI" id="CHEBI:59789"/>
        <dbReference type="ChEBI" id="CHEBI:85452"/>
        <dbReference type="ChEBI" id="CHEBI:85454"/>
        <dbReference type="EC" id="2.1.1.37"/>
    </reaction>
</comment>
<feature type="compositionally biased region" description="Basic and acidic residues" evidence="5">
    <location>
        <begin position="66"/>
        <end position="78"/>
    </location>
</feature>
<dbReference type="Gene3D" id="3.90.120.10">
    <property type="entry name" value="DNA Methylase, subunit A, domain 2"/>
    <property type="match status" value="1"/>
</dbReference>
<dbReference type="GO" id="GO:0009307">
    <property type="term" value="P:DNA restriction-modification system"/>
    <property type="evidence" value="ECO:0007669"/>
    <property type="project" value="UniProtKB-KW"/>
</dbReference>
<dbReference type="RefSeq" id="WP_342634592.1">
    <property type="nucleotide sequence ID" value="NZ_QNRK01000059.1"/>
</dbReference>
<feature type="region of interest" description="Disordered" evidence="5">
    <location>
        <begin position="196"/>
        <end position="216"/>
    </location>
</feature>
<keyword evidence="3" id="KW-0680">Restriction system</keyword>
<feature type="region of interest" description="Disordered" evidence="5">
    <location>
        <begin position="62"/>
        <end position="83"/>
    </location>
</feature>
<dbReference type="InterPro" id="IPR001525">
    <property type="entry name" value="C5_MeTfrase"/>
</dbReference>
<keyword evidence="1 6" id="KW-0489">Methyltransferase</keyword>
<keyword evidence="2" id="KW-0808">Transferase</keyword>
<dbReference type="GO" id="GO:0003886">
    <property type="term" value="F:DNA (cytosine-5-)-methyltransferase activity"/>
    <property type="evidence" value="ECO:0007669"/>
    <property type="project" value="UniProtKB-EC"/>
</dbReference>
<organism evidence="6 7">
    <name type="scientific">Roseiarcus fermentans</name>
    <dbReference type="NCBI Taxonomy" id="1473586"/>
    <lineage>
        <taxon>Bacteria</taxon>
        <taxon>Pseudomonadati</taxon>
        <taxon>Pseudomonadota</taxon>
        <taxon>Alphaproteobacteria</taxon>
        <taxon>Hyphomicrobiales</taxon>
        <taxon>Roseiarcaceae</taxon>
        <taxon>Roseiarcus</taxon>
    </lineage>
</organism>
<reference evidence="6 7" key="1">
    <citation type="submission" date="2018-06" db="EMBL/GenBank/DDBJ databases">
        <title>Genomic Encyclopedia of Type Strains, Phase IV (KMG-IV): sequencing the most valuable type-strain genomes for metagenomic binning, comparative biology and taxonomic classification.</title>
        <authorList>
            <person name="Goeker M."/>
        </authorList>
    </citation>
    <scope>NUCLEOTIDE SEQUENCE [LARGE SCALE GENOMIC DNA]</scope>
    <source>
        <strain evidence="6 7">DSM 24875</strain>
    </source>
</reference>
<accession>A0A366EI13</accession>
<dbReference type="GO" id="GO:0032259">
    <property type="term" value="P:methylation"/>
    <property type="evidence" value="ECO:0007669"/>
    <property type="project" value="UniProtKB-KW"/>
</dbReference>
<name>A0A366EI13_9HYPH</name>
<comment type="caution">
    <text evidence="6">The sequence shown here is derived from an EMBL/GenBank/DDBJ whole genome shotgun (WGS) entry which is preliminary data.</text>
</comment>